<feature type="domain" description="FAD-binding PCMH-type" evidence="1">
    <location>
        <begin position="189"/>
        <end position="385"/>
    </location>
</feature>
<proteinExistence type="predicted"/>
<sequence>MTSTSKAWDHSVDERIGHIAKGLHNNPKFSKKEVPGLQALLDDYVNKDIDVDYVQFLRRLLQVFKDSETDGAFSNILHKHTDDEQKSIKRFLAGDDPKKIGDGFQMGPSLGCREELARLHEADCVIQVGARGIKKLKEPIHKLAVKERALLQNTLTKMEDFIEGNKDELRGTGIVVYYKTEFQNWGLTVKNVPALTCVPKTSQEVQLIVKYAKAHNMGVRCSGFRHSWSPVFAENGYVLISLLGLHEVTKLPNITALPFPESAANDLQTISMVSEKPLENGNYLVRVGTACTNERLRRWCIDNKTVTMPMNVIMVEITLGGSNAPICHGAGRRHQTLSDLVRRIEYVDCHGEPQEVTKPEHLRAASGCFGLMGVVTHITLEMSPMTYARLKPEKVSVALAVPPPADLDLSKLPATLADPWRKLTEGERRGYQEIFEERATNDFYSEWFWFPYSDKVWVNCWNDTTNSAGVVNFPDDAHIFLSFVQTFTMNVLQNTTLLDKLVDQVCFTEAAVTLISRFAMLALPDKEVTTYVPDALHFQRAIQNVRVRDMEVEIPLVAKGGKTFGPDEPVEIDYAPIQRAWWDAILTAYTKENREKCPMRMPLEMRIMGGSNVVMAPQRGNELGTCSIEVLTLHAASDIWVPFAQQVLDKWMALKDPNTQKLLKTRPHWAKEWKEFSVNGRPWLEKMKNEDYKAEIQEFLGVMAHIGKEAGWTLEDLKTRFSNKLFDDIFFSSPPQKKATVTNVLQSRSVNKLPQIRATTKEINLESGEDLVSL</sequence>
<dbReference type="eggNOG" id="ENOG502SB01">
    <property type="taxonomic scope" value="Eukaryota"/>
</dbReference>
<comment type="caution">
    <text evidence="2">The sequence shown here is derived from an EMBL/GenBank/DDBJ whole genome shotgun (WGS) entry which is preliminary data.</text>
</comment>
<dbReference type="InterPro" id="IPR016166">
    <property type="entry name" value="FAD-bd_PCMH"/>
</dbReference>
<dbReference type="AlphaFoldDB" id="A0A010RPA0"/>
<dbReference type="PANTHER" id="PTHR43762:SF1">
    <property type="entry name" value="D-ARABINONO-1,4-LACTONE OXIDASE"/>
    <property type="match status" value="1"/>
</dbReference>
<dbReference type="GO" id="GO:0003885">
    <property type="term" value="F:D-arabinono-1,4-lactone oxidase activity"/>
    <property type="evidence" value="ECO:0007669"/>
    <property type="project" value="TreeGrafter"/>
</dbReference>
<keyword evidence="3" id="KW-1185">Reference proteome</keyword>
<dbReference type="Gene3D" id="3.30.43.10">
    <property type="entry name" value="Uridine Diphospho-n-acetylenolpyruvylglucosamine Reductase, domain 2"/>
    <property type="match status" value="1"/>
</dbReference>
<dbReference type="InterPro" id="IPR010031">
    <property type="entry name" value="FAD_lactone_oxidase-like"/>
</dbReference>
<accession>A0A010RPA0</accession>
<gene>
    <name evidence="2" type="ORF">CFIO01_08835</name>
</gene>
<dbReference type="InterPro" id="IPR036318">
    <property type="entry name" value="FAD-bd_PCMH-like_sf"/>
</dbReference>
<dbReference type="SUPFAM" id="SSF56176">
    <property type="entry name" value="FAD-binding/transporter-associated domain-like"/>
    <property type="match status" value="1"/>
</dbReference>
<dbReference type="GO" id="GO:0005739">
    <property type="term" value="C:mitochondrion"/>
    <property type="evidence" value="ECO:0007669"/>
    <property type="project" value="TreeGrafter"/>
</dbReference>
<dbReference type="PROSITE" id="PS51387">
    <property type="entry name" value="FAD_PCMH"/>
    <property type="match status" value="1"/>
</dbReference>
<evidence type="ECO:0000259" key="1">
    <source>
        <dbReference type="PROSITE" id="PS51387"/>
    </source>
</evidence>
<protein>
    <recommendedName>
        <fullName evidence="1">FAD-binding PCMH-type domain-containing protein</fullName>
    </recommendedName>
</protein>
<dbReference type="InterPro" id="IPR016169">
    <property type="entry name" value="FAD-bd_PCMH_sub2"/>
</dbReference>
<evidence type="ECO:0000313" key="3">
    <source>
        <dbReference type="Proteomes" id="UP000020467"/>
    </source>
</evidence>
<dbReference type="KEGG" id="cfj:CFIO01_08835"/>
<name>A0A010RPA0_9PEZI</name>
<dbReference type="PANTHER" id="PTHR43762">
    <property type="entry name" value="L-GULONOLACTONE OXIDASE"/>
    <property type="match status" value="1"/>
</dbReference>
<dbReference type="GO" id="GO:0071949">
    <property type="term" value="F:FAD binding"/>
    <property type="evidence" value="ECO:0007669"/>
    <property type="project" value="InterPro"/>
</dbReference>
<dbReference type="OrthoDB" id="610608at2759"/>
<dbReference type="Gene3D" id="3.30.465.10">
    <property type="match status" value="1"/>
</dbReference>
<dbReference type="EMBL" id="JARH01001028">
    <property type="protein sequence ID" value="EXF73953.1"/>
    <property type="molecule type" value="Genomic_DNA"/>
</dbReference>
<reference evidence="2 3" key="1">
    <citation type="submission" date="2014-02" db="EMBL/GenBank/DDBJ databases">
        <title>The genome sequence of Colletotrichum fioriniae PJ7.</title>
        <authorList>
            <person name="Baroncelli R."/>
            <person name="Thon M.R."/>
        </authorList>
    </citation>
    <scope>NUCLEOTIDE SEQUENCE [LARGE SCALE GENOMIC DNA]</scope>
    <source>
        <strain evidence="2 3">PJ7</strain>
    </source>
</reference>
<dbReference type="InterPro" id="IPR016167">
    <property type="entry name" value="FAD-bd_PCMH_sub1"/>
</dbReference>
<dbReference type="Proteomes" id="UP000020467">
    <property type="component" value="Unassembled WGS sequence"/>
</dbReference>
<evidence type="ECO:0000313" key="2">
    <source>
        <dbReference type="EMBL" id="EXF73953.1"/>
    </source>
</evidence>
<dbReference type="HOGENOM" id="CLU_014049_0_0_1"/>
<organism evidence="2 3">
    <name type="scientific">Colletotrichum fioriniae PJ7</name>
    <dbReference type="NCBI Taxonomy" id="1445577"/>
    <lineage>
        <taxon>Eukaryota</taxon>
        <taxon>Fungi</taxon>
        <taxon>Dikarya</taxon>
        <taxon>Ascomycota</taxon>
        <taxon>Pezizomycotina</taxon>
        <taxon>Sordariomycetes</taxon>
        <taxon>Hypocreomycetidae</taxon>
        <taxon>Glomerellales</taxon>
        <taxon>Glomerellaceae</taxon>
        <taxon>Colletotrichum</taxon>
        <taxon>Colletotrichum acutatum species complex</taxon>
    </lineage>
</organism>